<evidence type="ECO:0000313" key="3">
    <source>
        <dbReference type="Proteomes" id="UP000002872"/>
    </source>
</evidence>
<gene>
    <name evidence="2" type="ORF">NEQG_02522</name>
</gene>
<dbReference type="HOGENOM" id="CLU_437470_0_0_1"/>
<name>I3ED90_NEMP3</name>
<organism evidence="2 3">
    <name type="scientific">Nematocida parisii (strain ERTm3)</name>
    <name type="common">Nematode killer fungus</name>
    <dbReference type="NCBI Taxonomy" id="935791"/>
    <lineage>
        <taxon>Eukaryota</taxon>
        <taxon>Fungi</taxon>
        <taxon>Fungi incertae sedis</taxon>
        <taxon>Microsporidia</taxon>
        <taxon>Nematocida</taxon>
    </lineage>
</organism>
<proteinExistence type="predicted"/>
<keyword evidence="3" id="KW-1185">Reference proteome</keyword>
<dbReference type="VEuPathDB" id="MicrosporidiaDB:NEQG_02522"/>
<reference evidence="2" key="1">
    <citation type="submission" date="2011-01" db="EMBL/GenBank/DDBJ databases">
        <title>The Genome Sequence of Nematocida parisii strain ERTm3.</title>
        <authorList>
            <consortium name="The Broad Institute Genome Sequencing Platform"/>
            <consortium name="The Broad Institute Genome Sequencing Center for Infectious Disease"/>
            <person name="Cuomo C."/>
            <person name="Troemel E."/>
            <person name="Young S.K."/>
            <person name="Zeng Q."/>
            <person name="Gargeya S."/>
            <person name="Fitzgerald M."/>
            <person name="Haas B."/>
            <person name="Abouelleil A."/>
            <person name="Alvarado L."/>
            <person name="Arachchi H.M."/>
            <person name="Berlin A."/>
            <person name="Chapman S.B."/>
            <person name="Gearin G."/>
            <person name="Goldberg J."/>
            <person name="Griggs A."/>
            <person name="Gujja S."/>
            <person name="Hansen M."/>
            <person name="Heiman D."/>
            <person name="Howarth C."/>
            <person name="Larimer J."/>
            <person name="Lui A."/>
            <person name="MacDonald P.J.P."/>
            <person name="McCowen C."/>
            <person name="Montmayeur A."/>
            <person name="Murphy C."/>
            <person name="Neiman D."/>
            <person name="Pearson M."/>
            <person name="Priest M."/>
            <person name="Roberts A."/>
            <person name="Saif S."/>
            <person name="Shea T."/>
            <person name="Sisk P."/>
            <person name="Stolte C."/>
            <person name="Sykes S."/>
            <person name="Wortman J."/>
            <person name="Nusbaum C."/>
            <person name="Birren B."/>
        </authorList>
    </citation>
    <scope>NUCLEOTIDE SEQUENCE</scope>
    <source>
        <strain evidence="2">ERTm3</strain>
    </source>
</reference>
<dbReference type="AlphaFoldDB" id="I3ED90"/>
<dbReference type="Proteomes" id="UP000002872">
    <property type="component" value="Unassembled WGS sequence"/>
</dbReference>
<feature type="region of interest" description="Disordered" evidence="1">
    <location>
        <begin position="90"/>
        <end position="109"/>
    </location>
</feature>
<evidence type="ECO:0000313" key="2">
    <source>
        <dbReference type="EMBL" id="EIJ87187.1"/>
    </source>
</evidence>
<sequence length="625" mass="72074">MLYSIPQQIKVTEYAMLIIGIICINIRLVQTSMELVNTSTLASAHAPQDHIHKGIISTIHGMDSTVGEREDSIRYANNMLEASIQKYGKNTATNSSTEQPKRNLKKIRQTRNAKSEHRYIIYKFNSNFKAITGMQLNDYLQYHWLETNNYYSISSYQTIVDSNYFEELVQDFVVVYYMGNNPNMHTESVNITRNNDKIINVPILSARVRDYYPFVKEDFKNMIKTHFKLKFASQKIDLFQKYDISEEQVAAMFLDMNKPPAMYKKQDFGDIARFNSSKDFINKIVDYSTPKTTKETLSRLKNIIDTSQVKLTMFIGGMFNEIEKFGMALPKFNVNKEYLDIVSADMPLLLDLKNSSEITTKLTISHLKNIWKFTNKCFIYQLFGVFKFIEHLSNIETPYGLKYLKGYLHSYTDEHINEGKEYFNKIYTIIENAKSRVSNVDVSNDNTYEINDEFEEIWYLVKSAMNLLNFATMSFKDKLGDLRGYAVLTNNIGLSNPLQNANNDFYNAADSDIESYVEYIWKITKYAVEHIGLTDEERGLDEMSYNMALIKELALSSPMHHMPSTTTDYILPTTTEKIPLPPTTTIKKATLTPTYISKAGQITFNMLLAVSAAGAYALQKIFFLR</sequence>
<evidence type="ECO:0000256" key="1">
    <source>
        <dbReference type="SAM" id="MobiDB-lite"/>
    </source>
</evidence>
<accession>I3ED90</accession>
<dbReference type="EMBL" id="GL870884">
    <property type="protein sequence ID" value="EIJ87187.1"/>
    <property type="molecule type" value="Genomic_DNA"/>
</dbReference>
<protein>
    <submittedName>
        <fullName evidence="2">Uncharacterized protein</fullName>
    </submittedName>
</protein>
<dbReference type="InParanoid" id="I3ED90"/>
<dbReference type="OrthoDB" id="10461210at2759"/>